<keyword evidence="1" id="KW-0175">Coiled coil</keyword>
<evidence type="ECO:0000256" key="2">
    <source>
        <dbReference type="SAM" id="MobiDB-lite"/>
    </source>
</evidence>
<name>A0A9P3FMN0_9PEZI</name>
<evidence type="ECO:0000256" key="1">
    <source>
        <dbReference type="SAM" id="Coils"/>
    </source>
</evidence>
<dbReference type="RefSeq" id="XP_044664260.1">
    <property type="nucleotide sequence ID" value="XM_044808325.1"/>
</dbReference>
<keyword evidence="4" id="KW-1185">Reference proteome</keyword>
<dbReference type="GeneID" id="68298375"/>
<feature type="compositionally biased region" description="Basic and acidic residues" evidence="2">
    <location>
        <begin position="56"/>
        <end position="71"/>
    </location>
</feature>
<evidence type="ECO:0000313" key="3">
    <source>
        <dbReference type="EMBL" id="GIZ49773.1"/>
    </source>
</evidence>
<protein>
    <submittedName>
        <fullName evidence="3">Uncharacterized protein</fullName>
    </submittedName>
</protein>
<feature type="coiled-coil region" evidence="1">
    <location>
        <begin position="139"/>
        <end position="166"/>
    </location>
</feature>
<organism evidence="3 4">
    <name type="scientific">Cercospora kikuchii</name>
    <dbReference type="NCBI Taxonomy" id="84275"/>
    <lineage>
        <taxon>Eukaryota</taxon>
        <taxon>Fungi</taxon>
        <taxon>Dikarya</taxon>
        <taxon>Ascomycota</taxon>
        <taxon>Pezizomycotina</taxon>
        <taxon>Dothideomycetes</taxon>
        <taxon>Dothideomycetidae</taxon>
        <taxon>Mycosphaerellales</taxon>
        <taxon>Mycosphaerellaceae</taxon>
        <taxon>Cercospora</taxon>
    </lineage>
</organism>
<sequence length="288" mass="33483">MAPPHPRRPKQGGLRDDHRHHPYRQRHAEVGTVAELEAKDERQRHEITKLNNLQRRNQDELQKAADRSKVDEREIERLRRRADEDDKEIRKLRQQLGNQTSVPPAERKTEVEVRTREQAATEEYAKFQESLINFGTKAVQEQRLRAEAAELEVARLKALGEELETSRAILQDQVAHFELAMVASADDYTRSALEAQAQRSIYLVQGYQNDIAKEKNTVEKLRMTVAERDKALRESEQRSKSQALELQDAQTRLATYKRRAENEREVADEQASLIKRLNEENARLARIP</sequence>
<gene>
    <name evidence="3" type="ORF">CKM354_001280000</name>
</gene>
<feature type="compositionally biased region" description="Basic and acidic residues" evidence="2">
    <location>
        <begin position="36"/>
        <end position="48"/>
    </location>
</feature>
<feature type="region of interest" description="Disordered" evidence="2">
    <location>
        <begin position="1"/>
        <end position="71"/>
    </location>
</feature>
<dbReference type="AlphaFoldDB" id="A0A9P3FMN0"/>
<feature type="compositionally biased region" description="Basic residues" evidence="2">
    <location>
        <begin position="1"/>
        <end position="10"/>
    </location>
</feature>
<dbReference type="Proteomes" id="UP000825890">
    <property type="component" value="Unassembled WGS sequence"/>
</dbReference>
<dbReference type="OrthoDB" id="3646965at2759"/>
<proteinExistence type="predicted"/>
<reference evidence="3 4" key="1">
    <citation type="submission" date="2021-01" db="EMBL/GenBank/DDBJ databases">
        <title>Cercospora kikuchii MAFF 305040 whole genome shotgun sequence.</title>
        <authorList>
            <person name="Kashiwa T."/>
            <person name="Suzuki T."/>
        </authorList>
    </citation>
    <scope>NUCLEOTIDE SEQUENCE [LARGE SCALE GENOMIC DNA]</scope>
    <source>
        <strain evidence="3 4">MAFF 305040</strain>
    </source>
</reference>
<comment type="caution">
    <text evidence="3">The sequence shown here is derived from an EMBL/GenBank/DDBJ whole genome shotgun (WGS) entry which is preliminary data.</text>
</comment>
<accession>A0A9P3FMN0</accession>
<feature type="coiled-coil region" evidence="1">
    <location>
        <begin position="204"/>
        <end position="287"/>
    </location>
</feature>
<dbReference type="EMBL" id="BOLY01000009">
    <property type="protein sequence ID" value="GIZ49773.1"/>
    <property type="molecule type" value="Genomic_DNA"/>
</dbReference>
<evidence type="ECO:0000313" key="4">
    <source>
        <dbReference type="Proteomes" id="UP000825890"/>
    </source>
</evidence>